<keyword evidence="2" id="KW-0812">Transmembrane</keyword>
<keyword evidence="2" id="KW-1133">Transmembrane helix</keyword>
<organism evidence="3 4">
    <name type="scientific">Vibrio ziniensis</name>
    <dbReference type="NCBI Taxonomy" id="2711221"/>
    <lineage>
        <taxon>Bacteria</taxon>
        <taxon>Pseudomonadati</taxon>
        <taxon>Pseudomonadota</taxon>
        <taxon>Gammaproteobacteria</taxon>
        <taxon>Vibrionales</taxon>
        <taxon>Vibrionaceae</taxon>
        <taxon>Vibrio</taxon>
    </lineage>
</organism>
<sequence>MSVMNKALAQLVDKQPSSLEEIEKAHVEPVKSRPVWVWVVAGFGLSLAVGGWAVSQQAPQVERVTLANSQTVAQPTTATTRVEPAQQLPSPTQKLNQANVVVYRSTPIEKAQPIVEVQPIVEADVDNTADTETPIAVLPEPSQPAVSKPAVVSKPIVAQPILLASNASSKSAAPTADKVSGSTESSVVIEQMDMSKEKLAEKAISRATKAMDSNDFQNAVTAYSEALRYTPENESVRQKLAALYYGKGEVRKAFDLMQRGIELNPEGESLRIALAKLLMREQQTEAALTPLAYLPESVGVEYLSLRAALAQKSKQNEIALESYQKLTEKDANNGRWWLGLAIQQERSFMLEEAKTSYQKALTKVGVSIQSQAFIRNRLEVLNHLEENNNAN</sequence>
<feature type="repeat" description="TPR" evidence="1">
    <location>
        <begin position="234"/>
        <end position="267"/>
    </location>
</feature>
<feature type="repeat" description="TPR" evidence="1">
    <location>
        <begin position="200"/>
        <end position="233"/>
    </location>
</feature>
<keyword evidence="4" id="KW-1185">Reference proteome</keyword>
<dbReference type="PROSITE" id="PS50005">
    <property type="entry name" value="TPR"/>
    <property type="match status" value="2"/>
</dbReference>
<gene>
    <name evidence="3" type="ORF">G5S32_12980</name>
</gene>
<proteinExistence type="predicted"/>
<dbReference type="SMART" id="SM00028">
    <property type="entry name" value="TPR"/>
    <property type="match status" value="4"/>
</dbReference>
<dbReference type="SUPFAM" id="SSF48452">
    <property type="entry name" value="TPR-like"/>
    <property type="match status" value="1"/>
</dbReference>
<reference evidence="3 4" key="1">
    <citation type="submission" date="2020-02" db="EMBL/GenBank/DDBJ databases">
        <title>A complete genome of a marine bacterium Vibrio sp. ZWAL4003 isolated from the mangrove sediment with the ability to degrade polysaccharides.</title>
        <authorList>
            <person name="Wu J."/>
            <person name="Qu W."/>
            <person name="Zeng R."/>
        </authorList>
    </citation>
    <scope>NUCLEOTIDE SEQUENCE [LARGE SCALE GENOMIC DNA]</scope>
    <source>
        <strain evidence="3 4">ZWAL4003</strain>
    </source>
</reference>
<accession>A0A6G7CL81</accession>
<evidence type="ECO:0000256" key="2">
    <source>
        <dbReference type="SAM" id="Phobius"/>
    </source>
</evidence>
<dbReference type="InterPro" id="IPR011990">
    <property type="entry name" value="TPR-like_helical_dom_sf"/>
</dbReference>
<dbReference type="EMBL" id="CP049331">
    <property type="protein sequence ID" value="QIH42834.1"/>
    <property type="molecule type" value="Genomic_DNA"/>
</dbReference>
<dbReference type="RefSeq" id="WP_165312385.1">
    <property type="nucleotide sequence ID" value="NZ_CP049331.1"/>
</dbReference>
<feature type="transmembrane region" description="Helical" evidence="2">
    <location>
        <begin position="35"/>
        <end position="54"/>
    </location>
</feature>
<protein>
    <submittedName>
        <fullName evidence="3">MSHA biogenesis protein MshN</fullName>
    </submittedName>
</protein>
<keyword evidence="1" id="KW-0802">TPR repeat</keyword>
<dbReference type="Proteomes" id="UP000503003">
    <property type="component" value="Chromosome 1"/>
</dbReference>
<dbReference type="AlphaFoldDB" id="A0A6G7CL81"/>
<evidence type="ECO:0000313" key="3">
    <source>
        <dbReference type="EMBL" id="QIH42834.1"/>
    </source>
</evidence>
<dbReference type="KEGG" id="vzi:G5S32_12980"/>
<dbReference type="InterPro" id="IPR019734">
    <property type="entry name" value="TPR_rpt"/>
</dbReference>
<evidence type="ECO:0000313" key="4">
    <source>
        <dbReference type="Proteomes" id="UP000503003"/>
    </source>
</evidence>
<dbReference type="Gene3D" id="1.25.40.10">
    <property type="entry name" value="Tetratricopeptide repeat domain"/>
    <property type="match status" value="2"/>
</dbReference>
<keyword evidence="2" id="KW-0472">Membrane</keyword>
<name>A0A6G7CL81_9VIBR</name>
<evidence type="ECO:0000256" key="1">
    <source>
        <dbReference type="PROSITE-ProRule" id="PRU00339"/>
    </source>
</evidence>